<evidence type="ECO:0000313" key="3">
    <source>
        <dbReference type="EMBL" id="MBE8715091.1"/>
    </source>
</evidence>
<name>A0A928YRA0_9SPHI</name>
<dbReference type="Pfam" id="PF02458">
    <property type="entry name" value="Transferase"/>
    <property type="match status" value="1"/>
</dbReference>
<dbReference type="RefSeq" id="WP_196936942.1">
    <property type="nucleotide sequence ID" value="NZ_MU158698.1"/>
</dbReference>
<dbReference type="EMBL" id="PRDK01000009">
    <property type="protein sequence ID" value="MBE8715091.1"/>
    <property type="molecule type" value="Genomic_DNA"/>
</dbReference>
<dbReference type="PANTHER" id="PTHR31623:SF17">
    <property type="entry name" value="F21J9.9"/>
    <property type="match status" value="1"/>
</dbReference>
<evidence type="ECO:0000256" key="2">
    <source>
        <dbReference type="ARBA" id="ARBA00022679"/>
    </source>
</evidence>
<dbReference type="AlphaFoldDB" id="A0A928YRA0"/>
<dbReference type="InterPro" id="IPR023213">
    <property type="entry name" value="CAT-like_dom_sf"/>
</dbReference>
<accession>A0A928YRA0</accession>
<organism evidence="3 4">
    <name type="scientific">Sphingobacterium hungaricum</name>
    <dbReference type="NCBI Taxonomy" id="2082723"/>
    <lineage>
        <taxon>Bacteria</taxon>
        <taxon>Pseudomonadati</taxon>
        <taxon>Bacteroidota</taxon>
        <taxon>Sphingobacteriia</taxon>
        <taxon>Sphingobacteriales</taxon>
        <taxon>Sphingobacteriaceae</taxon>
        <taxon>Sphingobacterium</taxon>
    </lineage>
</organism>
<evidence type="ECO:0000256" key="1">
    <source>
        <dbReference type="ARBA" id="ARBA00009861"/>
    </source>
</evidence>
<reference evidence="3" key="1">
    <citation type="submission" date="2018-02" db="EMBL/GenBank/DDBJ databases">
        <authorList>
            <person name="Vasarhelyi B.M."/>
            <person name="Deshmukh S."/>
            <person name="Balint B."/>
            <person name="Kukolya J."/>
        </authorList>
    </citation>
    <scope>NUCLEOTIDE SEQUENCE</scope>
    <source>
        <strain evidence="3">KB22</strain>
    </source>
</reference>
<dbReference type="Proteomes" id="UP000616201">
    <property type="component" value="Unassembled WGS sequence"/>
</dbReference>
<dbReference type="Gene3D" id="3.30.559.10">
    <property type="entry name" value="Chloramphenicol acetyltransferase-like domain"/>
    <property type="match status" value="2"/>
</dbReference>
<comment type="similarity">
    <text evidence="1">Belongs to the plant acyltransferase family.</text>
</comment>
<keyword evidence="2" id="KW-0808">Transferase</keyword>
<protein>
    <submittedName>
        <fullName evidence="3">Uncharacterized protein</fullName>
    </submittedName>
</protein>
<proteinExistence type="inferred from homology"/>
<dbReference type="GO" id="GO:0016740">
    <property type="term" value="F:transferase activity"/>
    <property type="evidence" value="ECO:0007669"/>
    <property type="project" value="UniProtKB-KW"/>
</dbReference>
<dbReference type="PANTHER" id="PTHR31623">
    <property type="entry name" value="F21J9.9"/>
    <property type="match status" value="1"/>
</dbReference>
<comment type="caution">
    <text evidence="3">The sequence shown here is derived from an EMBL/GenBank/DDBJ whole genome shotgun (WGS) entry which is preliminary data.</text>
</comment>
<evidence type="ECO:0000313" key="4">
    <source>
        <dbReference type="Proteomes" id="UP000616201"/>
    </source>
</evidence>
<sequence>MEIIRAEAIQDVREKWMLLPTDKACLDLLIKGTWIYSCEIDLADFKKSLGKLLSYYPHLSGRLIESSYIEMNNEGVPLHLFAYENTPIEDIYKEKNPLDSYNPGISIAQLKKGKIAPLSIQLSKMSDGYLLSVHASHACLDGNSFYAFMKNWADIAQQQSIDPPLLNQQLIPQPVKLDKVQLLKEVKLKNWHKISWKFIAKAIVQQFQKSSKIESLFISNANLIAMRNAIKAHNGETYGRHVSLSSFVSKFSMHILNSSSNQNFRQISVVDIRQRIASLPETFVGNATAHSISPEFSNSQNLAEIAEKINQSLIDSFKNNGQELSDSVQLNSRAIELQIPYVPFDVEAMEGNNISSFYCNNLLKFPVYDVDFGSGKPIYVFPNDLKDQIKFWPSPKADEGVMVYFSGDLAKAIKKKSKNNEWFSTFLRTEFDSLLKKK</sequence>
<gene>
    <name evidence="3" type="ORF">C4F49_15510</name>
</gene>
<keyword evidence="4" id="KW-1185">Reference proteome</keyword>